<name>A0A2T3FZK3_9FIRM</name>
<dbReference type="EMBL" id="PYLP01000005">
    <property type="protein sequence ID" value="PST40744.1"/>
    <property type="molecule type" value="Genomic_DNA"/>
</dbReference>
<dbReference type="PANTHER" id="PTHR39201">
    <property type="entry name" value="EXPORTED PROTEIN-RELATED"/>
    <property type="match status" value="1"/>
</dbReference>
<evidence type="ECO:0000313" key="2">
    <source>
        <dbReference type="EMBL" id="PST40744.1"/>
    </source>
</evidence>
<evidence type="ECO:0000259" key="1">
    <source>
        <dbReference type="PROSITE" id="PS50902"/>
    </source>
</evidence>
<dbReference type="GeneID" id="77470573"/>
<keyword evidence="3" id="KW-1185">Reference proteome</keyword>
<dbReference type="RefSeq" id="WP_106987736.1">
    <property type="nucleotide sequence ID" value="NZ_PYLP01000005.1"/>
</dbReference>
<feature type="domain" description="Flavodoxin-like" evidence="1">
    <location>
        <begin position="1"/>
        <end position="151"/>
    </location>
</feature>
<dbReference type="SUPFAM" id="SSF52218">
    <property type="entry name" value="Flavoproteins"/>
    <property type="match status" value="1"/>
</dbReference>
<dbReference type="GO" id="GO:0016651">
    <property type="term" value="F:oxidoreductase activity, acting on NAD(P)H"/>
    <property type="evidence" value="ECO:0007669"/>
    <property type="project" value="UniProtKB-ARBA"/>
</dbReference>
<proteinExistence type="predicted"/>
<dbReference type="Pfam" id="PF12682">
    <property type="entry name" value="Flavodoxin_4"/>
    <property type="match status" value="1"/>
</dbReference>
<dbReference type="PANTHER" id="PTHR39201:SF1">
    <property type="entry name" value="FLAVODOXIN-LIKE DOMAIN-CONTAINING PROTEIN"/>
    <property type="match status" value="1"/>
</dbReference>
<protein>
    <submittedName>
        <fullName evidence="2">Flavodoxin</fullName>
    </submittedName>
</protein>
<dbReference type="Gene3D" id="3.40.50.360">
    <property type="match status" value="1"/>
</dbReference>
<dbReference type="AlphaFoldDB" id="A0A2T3FZK3"/>
<dbReference type="GO" id="GO:0010181">
    <property type="term" value="F:FMN binding"/>
    <property type="evidence" value="ECO:0007669"/>
    <property type="project" value="InterPro"/>
</dbReference>
<dbReference type="Proteomes" id="UP000241201">
    <property type="component" value="Unassembled WGS sequence"/>
</dbReference>
<dbReference type="PROSITE" id="PS50902">
    <property type="entry name" value="FLAVODOXIN_LIKE"/>
    <property type="match status" value="1"/>
</dbReference>
<sequence length="151" mass="17422">MYFSWVGSTQNIAKEIQKQTNSDIFEIVPEVAYSDDYDMVVDDVKKEQQEKARPKIKNKIENIDEYETIYVGYPNWWGEMPMILYTFFEDYDLSNKTIALFCTSGESGLSDTEKTIQVLEPSAPMVKGLYVSKLASKEATSDVKEWVNEIK</sequence>
<gene>
    <name evidence="2" type="ORF">C7U55_05630</name>
</gene>
<dbReference type="InterPro" id="IPR029039">
    <property type="entry name" value="Flavoprotein-like_sf"/>
</dbReference>
<reference evidence="3" key="1">
    <citation type="submission" date="2018-03" db="EMBL/GenBank/DDBJ databases">
        <title>Lachnoclostridium SNUG30370 gen.nov., sp.nov., isolated from human faeces.</title>
        <authorList>
            <person name="Seo B."/>
            <person name="Jeon K."/>
            <person name="Ko G."/>
        </authorList>
    </citation>
    <scope>NUCLEOTIDE SEQUENCE [LARGE SCALE GENOMIC DNA]</scope>
    <source>
        <strain evidence="3">SNUG30370</strain>
    </source>
</reference>
<dbReference type="InterPro" id="IPR008254">
    <property type="entry name" value="Flavodoxin/NO_synth"/>
</dbReference>
<accession>A0A2T3FZK3</accession>
<evidence type="ECO:0000313" key="3">
    <source>
        <dbReference type="Proteomes" id="UP000241201"/>
    </source>
</evidence>
<comment type="caution">
    <text evidence="2">The sequence shown here is derived from an EMBL/GenBank/DDBJ whole genome shotgun (WGS) entry which is preliminary data.</text>
</comment>
<organism evidence="2 3">
    <name type="scientific">Faecalibacillus faecis</name>
    <dbReference type="NCBI Taxonomy" id="1982628"/>
    <lineage>
        <taxon>Bacteria</taxon>
        <taxon>Bacillati</taxon>
        <taxon>Bacillota</taxon>
        <taxon>Erysipelotrichia</taxon>
        <taxon>Erysipelotrichales</taxon>
        <taxon>Coprobacillaceae</taxon>
        <taxon>Faecalibacillus</taxon>
    </lineage>
</organism>